<comment type="caution">
    <text evidence="8">The sequence shown here is derived from an EMBL/GenBank/DDBJ whole genome shotgun (WGS) entry which is preliminary data.</text>
</comment>
<keyword evidence="3" id="KW-0479">Metal-binding</keyword>
<protein>
    <submittedName>
        <fullName evidence="8">CoA pyrophosphatase</fullName>
    </submittedName>
</protein>
<evidence type="ECO:0000256" key="2">
    <source>
        <dbReference type="ARBA" id="ARBA00001946"/>
    </source>
</evidence>
<evidence type="ECO:0000256" key="1">
    <source>
        <dbReference type="ARBA" id="ARBA00001936"/>
    </source>
</evidence>
<dbReference type="RefSeq" id="WP_154516513.1">
    <property type="nucleotide sequence ID" value="NZ_VUNM01000017.1"/>
</dbReference>
<feature type="domain" description="Nudix hydrolase" evidence="7">
    <location>
        <begin position="21"/>
        <end position="152"/>
    </location>
</feature>
<accession>A0A844FU69</accession>
<reference evidence="8 9" key="1">
    <citation type="submission" date="2019-08" db="EMBL/GenBank/DDBJ databases">
        <title>In-depth cultivation of the pig gut microbiome towards novel bacterial diversity and tailored functional studies.</title>
        <authorList>
            <person name="Wylensek D."/>
            <person name="Hitch T.C.A."/>
            <person name="Clavel T."/>
        </authorList>
    </citation>
    <scope>NUCLEOTIDE SEQUENCE [LARGE SCALE GENOMIC DNA]</scope>
    <source>
        <strain evidence="8 9">CA-Schmier-601-WT-3</strain>
    </source>
</reference>
<dbReference type="PROSITE" id="PS51462">
    <property type="entry name" value="NUDIX"/>
    <property type="match status" value="1"/>
</dbReference>
<evidence type="ECO:0000256" key="5">
    <source>
        <dbReference type="ARBA" id="ARBA00022842"/>
    </source>
</evidence>
<dbReference type="InterPro" id="IPR000086">
    <property type="entry name" value="NUDIX_hydrolase_dom"/>
</dbReference>
<keyword evidence="6" id="KW-0464">Manganese</keyword>
<dbReference type="Pfam" id="PF00293">
    <property type="entry name" value="NUDIX"/>
    <property type="match status" value="1"/>
</dbReference>
<dbReference type="Gene3D" id="3.90.79.10">
    <property type="entry name" value="Nucleoside Triphosphate Pyrophosphohydrolase"/>
    <property type="match status" value="1"/>
</dbReference>
<gene>
    <name evidence="8" type="ORF">FYJ79_07870</name>
</gene>
<keyword evidence="9" id="KW-1185">Reference proteome</keyword>
<keyword evidence="4" id="KW-0378">Hydrolase</keyword>
<organism evidence="8 9">
    <name type="scientific">Sharpea porci</name>
    <dbReference type="NCBI Taxonomy" id="2652286"/>
    <lineage>
        <taxon>Bacteria</taxon>
        <taxon>Bacillati</taxon>
        <taxon>Bacillota</taxon>
        <taxon>Erysipelotrichia</taxon>
        <taxon>Erysipelotrichales</taxon>
        <taxon>Coprobacillaceae</taxon>
        <taxon>Sharpea</taxon>
    </lineage>
</organism>
<evidence type="ECO:0000313" key="8">
    <source>
        <dbReference type="EMBL" id="MST89487.1"/>
    </source>
</evidence>
<dbReference type="GO" id="GO:0046872">
    <property type="term" value="F:metal ion binding"/>
    <property type="evidence" value="ECO:0007669"/>
    <property type="project" value="UniProtKB-KW"/>
</dbReference>
<evidence type="ECO:0000256" key="6">
    <source>
        <dbReference type="ARBA" id="ARBA00023211"/>
    </source>
</evidence>
<dbReference type="SUPFAM" id="SSF55811">
    <property type="entry name" value="Nudix"/>
    <property type="match status" value="1"/>
</dbReference>
<evidence type="ECO:0000313" key="9">
    <source>
        <dbReference type="Proteomes" id="UP000442619"/>
    </source>
</evidence>
<keyword evidence="5" id="KW-0460">Magnesium</keyword>
<proteinExistence type="predicted"/>
<evidence type="ECO:0000256" key="3">
    <source>
        <dbReference type="ARBA" id="ARBA00022723"/>
    </source>
</evidence>
<dbReference type="InterPro" id="IPR015797">
    <property type="entry name" value="NUDIX_hydrolase-like_dom_sf"/>
</dbReference>
<dbReference type="PANTHER" id="PTHR12992:SF11">
    <property type="entry name" value="MITOCHONDRIAL COENZYME A DIPHOSPHATASE NUDT8"/>
    <property type="match status" value="1"/>
</dbReference>
<name>A0A844FU69_9FIRM</name>
<dbReference type="AlphaFoldDB" id="A0A844FU69"/>
<evidence type="ECO:0000259" key="7">
    <source>
        <dbReference type="PROSITE" id="PS51462"/>
    </source>
</evidence>
<dbReference type="PANTHER" id="PTHR12992">
    <property type="entry name" value="NUDIX HYDROLASE"/>
    <property type="match status" value="1"/>
</dbReference>
<dbReference type="EMBL" id="VUNM01000017">
    <property type="protein sequence ID" value="MST89487.1"/>
    <property type="molecule type" value="Genomic_DNA"/>
</dbReference>
<evidence type="ECO:0000256" key="4">
    <source>
        <dbReference type="ARBA" id="ARBA00022801"/>
    </source>
</evidence>
<dbReference type="Proteomes" id="UP000442619">
    <property type="component" value="Unassembled WGS sequence"/>
</dbReference>
<comment type="cofactor">
    <cofactor evidence="2">
        <name>Mg(2+)</name>
        <dbReference type="ChEBI" id="CHEBI:18420"/>
    </cofactor>
</comment>
<dbReference type="GO" id="GO:0010945">
    <property type="term" value="F:coenzyme A diphosphatase activity"/>
    <property type="evidence" value="ECO:0007669"/>
    <property type="project" value="InterPro"/>
</dbReference>
<dbReference type="CDD" id="cd03426">
    <property type="entry name" value="NUDIX_CoAse_Nudt7"/>
    <property type="match status" value="1"/>
</dbReference>
<dbReference type="InterPro" id="IPR045121">
    <property type="entry name" value="CoAse"/>
</dbReference>
<comment type="cofactor">
    <cofactor evidence="1">
        <name>Mn(2+)</name>
        <dbReference type="ChEBI" id="CHEBI:29035"/>
    </cofactor>
</comment>
<sequence length="207" mass="24308">MHDILKKLQAENHKPALAYKHKGASSVLIPLIEERGEVYVLYEVRSAHITQPLEVCFPGGRLEKHEKRKKAALRETCEELLIDEKNVEIISALDGHLSVNGRVIWPFIGILHDYHNTFSKDEVDHVFKVPLSYFLNNEPEVHKMVYKPFLEENFPYELVGGKDYPFMTMKRDLLFYQYDDEVIWGITAEITYKFIQKMKDYMKSDDK</sequence>